<dbReference type="Pfam" id="PF00034">
    <property type="entry name" value="Cytochrom_C"/>
    <property type="match status" value="1"/>
</dbReference>
<dbReference type="AlphaFoldDB" id="A0A081CSR4"/>
<dbReference type="EMBL" id="BBJU01000007">
    <property type="protein sequence ID" value="GAK69710.1"/>
    <property type="molecule type" value="Genomic_DNA"/>
</dbReference>
<dbReference type="OrthoDB" id="9805828at2"/>
<evidence type="ECO:0000313" key="9">
    <source>
        <dbReference type="EMBL" id="GAK69710.1"/>
    </source>
</evidence>
<evidence type="ECO:0000256" key="3">
    <source>
        <dbReference type="ARBA" id="ARBA00022723"/>
    </source>
</evidence>
<keyword evidence="5 6" id="KW-0408">Iron</keyword>
<dbReference type="Gene3D" id="1.10.760.10">
    <property type="entry name" value="Cytochrome c-like domain"/>
    <property type="match status" value="1"/>
</dbReference>
<dbReference type="Proteomes" id="UP000028701">
    <property type="component" value="Unassembled WGS sequence"/>
</dbReference>
<reference evidence="9 10" key="1">
    <citation type="submission" date="2014-08" db="EMBL/GenBank/DDBJ databases">
        <title>Whole genome shotgun sequence of Rhizobium rubi NBRC 13261.</title>
        <authorList>
            <person name="Katano-Makiyama Y."/>
            <person name="Hosoyama A."/>
            <person name="Hashimoto M."/>
            <person name="Hosoyama Y."/>
            <person name="Noguchi M."/>
            <person name="Tsuchikane K."/>
            <person name="Uohara A."/>
            <person name="Ohji S."/>
            <person name="Ichikawa N."/>
            <person name="Kimura A."/>
            <person name="Yamazoe A."/>
            <person name="Fujita N."/>
        </authorList>
    </citation>
    <scope>NUCLEOTIDE SEQUENCE [LARGE SCALE GENOMIC DNA]</scope>
    <source>
        <strain evidence="9 10">NBRC 13261</strain>
    </source>
</reference>
<dbReference type="PROSITE" id="PS51007">
    <property type="entry name" value="CYTC"/>
    <property type="match status" value="1"/>
</dbReference>
<feature type="chain" id="PRO_5001756193" evidence="7">
    <location>
        <begin position="21"/>
        <end position="127"/>
    </location>
</feature>
<evidence type="ECO:0000256" key="7">
    <source>
        <dbReference type="SAM" id="SignalP"/>
    </source>
</evidence>
<keyword evidence="1" id="KW-0813">Transport</keyword>
<gene>
    <name evidence="9" type="ORF">RRU01S_07_02350</name>
</gene>
<name>A0A081CSR4_9HYPH</name>
<evidence type="ECO:0000256" key="1">
    <source>
        <dbReference type="ARBA" id="ARBA00022448"/>
    </source>
</evidence>
<feature type="signal peptide" evidence="7">
    <location>
        <begin position="1"/>
        <end position="20"/>
    </location>
</feature>
<evidence type="ECO:0000256" key="4">
    <source>
        <dbReference type="ARBA" id="ARBA00022982"/>
    </source>
</evidence>
<dbReference type="InterPro" id="IPR002327">
    <property type="entry name" value="Cyt_c_1A/1B"/>
</dbReference>
<feature type="domain" description="Cytochrome c" evidence="8">
    <location>
        <begin position="22"/>
        <end position="124"/>
    </location>
</feature>
<dbReference type="GO" id="GO:0020037">
    <property type="term" value="F:heme binding"/>
    <property type="evidence" value="ECO:0007669"/>
    <property type="project" value="InterPro"/>
</dbReference>
<sequence>MRLTILVLSCVLLPASTTWAEGDAARGERSFSKCSACHNIESPRTRLGPHLMGVVGRSAGSVPDYKYSQAMADAGAQGMIWSDDKLREFLYSPKKTVPGTSMRFFGLWSESEIDDLIAYLKTVQAPQ</sequence>
<dbReference type="InterPro" id="IPR036909">
    <property type="entry name" value="Cyt_c-like_dom_sf"/>
</dbReference>
<evidence type="ECO:0000256" key="6">
    <source>
        <dbReference type="PROSITE-ProRule" id="PRU00433"/>
    </source>
</evidence>
<evidence type="ECO:0000256" key="2">
    <source>
        <dbReference type="ARBA" id="ARBA00022617"/>
    </source>
</evidence>
<evidence type="ECO:0000313" key="10">
    <source>
        <dbReference type="Proteomes" id="UP000028701"/>
    </source>
</evidence>
<dbReference type="GO" id="GO:0009055">
    <property type="term" value="F:electron transfer activity"/>
    <property type="evidence" value="ECO:0007669"/>
    <property type="project" value="InterPro"/>
</dbReference>
<keyword evidence="2 6" id="KW-0349">Heme</keyword>
<keyword evidence="7" id="KW-0732">Signal</keyword>
<evidence type="ECO:0000256" key="5">
    <source>
        <dbReference type="ARBA" id="ARBA00023004"/>
    </source>
</evidence>
<dbReference type="SUPFAM" id="SSF46626">
    <property type="entry name" value="Cytochrome c"/>
    <property type="match status" value="1"/>
</dbReference>
<evidence type="ECO:0000259" key="8">
    <source>
        <dbReference type="PROSITE" id="PS51007"/>
    </source>
</evidence>
<dbReference type="eggNOG" id="COG3474">
    <property type="taxonomic scope" value="Bacteria"/>
</dbReference>
<dbReference type="PANTHER" id="PTHR11961">
    <property type="entry name" value="CYTOCHROME C"/>
    <property type="match status" value="1"/>
</dbReference>
<proteinExistence type="predicted"/>
<keyword evidence="3 6" id="KW-0479">Metal-binding</keyword>
<protein>
    <submittedName>
        <fullName evidence="9">Putative cytochrome c</fullName>
    </submittedName>
</protein>
<dbReference type="GO" id="GO:0046872">
    <property type="term" value="F:metal ion binding"/>
    <property type="evidence" value="ECO:0007669"/>
    <property type="project" value="UniProtKB-KW"/>
</dbReference>
<dbReference type="RefSeq" id="WP_081880018.1">
    <property type="nucleotide sequence ID" value="NZ_BBJU01000007.1"/>
</dbReference>
<dbReference type="PRINTS" id="PR00604">
    <property type="entry name" value="CYTCHRMECIAB"/>
</dbReference>
<comment type="caution">
    <text evidence="9">The sequence shown here is derived from an EMBL/GenBank/DDBJ whole genome shotgun (WGS) entry which is preliminary data.</text>
</comment>
<keyword evidence="4" id="KW-0249">Electron transport</keyword>
<accession>A0A081CSR4</accession>
<organism evidence="9 10">
    <name type="scientific">Agrobacterium rubi TR3 = NBRC 13261</name>
    <dbReference type="NCBI Taxonomy" id="1368415"/>
    <lineage>
        <taxon>Bacteria</taxon>
        <taxon>Pseudomonadati</taxon>
        <taxon>Pseudomonadota</taxon>
        <taxon>Alphaproteobacteria</taxon>
        <taxon>Hyphomicrobiales</taxon>
        <taxon>Rhizobiaceae</taxon>
        <taxon>Rhizobium/Agrobacterium group</taxon>
        <taxon>Agrobacterium</taxon>
    </lineage>
</organism>
<dbReference type="InterPro" id="IPR009056">
    <property type="entry name" value="Cyt_c-like_dom"/>
</dbReference>